<dbReference type="Proteomes" id="UP000828390">
    <property type="component" value="Unassembled WGS sequence"/>
</dbReference>
<keyword evidence="2" id="KW-1185">Reference proteome</keyword>
<sequence length="97" mass="11183">MVVFTEIPPDDAAWSKNNPQGWPRLVYEDLVNYMILKKAYDGKEMRAFRVLYGKNYVESGWLEDVRHCKEGDLHFMKATVSPSQNTNPGSLCRMLAL</sequence>
<protein>
    <submittedName>
        <fullName evidence="1">Uncharacterized protein</fullName>
    </submittedName>
</protein>
<reference evidence="1" key="1">
    <citation type="journal article" date="2019" name="bioRxiv">
        <title>The Genome of the Zebra Mussel, Dreissena polymorpha: A Resource for Invasive Species Research.</title>
        <authorList>
            <person name="McCartney M.A."/>
            <person name="Auch B."/>
            <person name="Kono T."/>
            <person name="Mallez S."/>
            <person name="Zhang Y."/>
            <person name="Obille A."/>
            <person name="Becker A."/>
            <person name="Abrahante J.E."/>
            <person name="Garbe J."/>
            <person name="Badalamenti J.P."/>
            <person name="Herman A."/>
            <person name="Mangelson H."/>
            <person name="Liachko I."/>
            <person name="Sullivan S."/>
            <person name="Sone E.D."/>
            <person name="Koren S."/>
            <person name="Silverstein K.A.T."/>
            <person name="Beckman K.B."/>
            <person name="Gohl D.M."/>
        </authorList>
    </citation>
    <scope>NUCLEOTIDE SEQUENCE</scope>
    <source>
        <strain evidence="1">Duluth1</strain>
        <tissue evidence="1">Whole animal</tissue>
    </source>
</reference>
<proteinExistence type="predicted"/>
<gene>
    <name evidence="1" type="ORF">DPMN_159948</name>
</gene>
<evidence type="ECO:0000313" key="1">
    <source>
        <dbReference type="EMBL" id="KAH3782037.1"/>
    </source>
</evidence>
<dbReference type="AlphaFoldDB" id="A0A9D4EKL4"/>
<name>A0A9D4EKL4_DREPO</name>
<organism evidence="1 2">
    <name type="scientific">Dreissena polymorpha</name>
    <name type="common">Zebra mussel</name>
    <name type="synonym">Mytilus polymorpha</name>
    <dbReference type="NCBI Taxonomy" id="45954"/>
    <lineage>
        <taxon>Eukaryota</taxon>
        <taxon>Metazoa</taxon>
        <taxon>Spiralia</taxon>
        <taxon>Lophotrochozoa</taxon>
        <taxon>Mollusca</taxon>
        <taxon>Bivalvia</taxon>
        <taxon>Autobranchia</taxon>
        <taxon>Heteroconchia</taxon>
        <taxon>Euheterodonta</taxon>
        <taxon>Imparidentia</taxon>
        <taxon>Neoheterodontei</taxon>
        <taxon>Myida</taxon>
        <taxon>Dreissenoidea</taxon>
        <taxon>Dreissenidae</taxon>
        <taxon>Dreissena</taxon>
    </lineage>
</organism>
<reference evidence="1" key="2">
    <citation type="submission" date="2020-11" db="EMBL/GenBank/DDBJ databases">
        <authorList>
            <person name="McCartney M.A."/>
            <person name="Auch B."/>
            <person name="Kono T."/>
            <person name="Mallez S."/>
            <person name="Becker A."/>
            <person name="Gohl D.M."/>
            <person name="Silverstein K.A.T."/>
            <person name="Koren S."/>
            <person name="Bechman K.B."/>
            <person name="Herman A."/>
            <person name="Abrahante J.E."/>
            <person name="Garbe J."/>
        </authorList>
    </citation>
    <scope>NUCLEOTIDE SEQUENCE</scope>
    <source>
        <strain evidence="1">Duluth1</strain>
        <tissue evidence="1">Whole animal</tissue>
    </source>
</reference>
<comment type="caution">
    <text evidence="1">The sequence shown here is derived from an EMBL/GenBank/DDBJ whole genome shotgun (WGS) entry which is preliminary data.</text>
</comment>
<evidence type="ECO:0000313" key="2">
    <source>
        <dbReference type="Proteomes" id="UP000828390"/>
    </source>
</evidence>
<dbReference type="EMBL" id="JAIWYP010000008">
    <property type="protein sequence ID" value="KAH3782037.1"/>
    <property type="molecule type" value="Genomic_DNA"/>
</dbReference>
<accession>A0A9D4EKL4</accession>